<keyword evidence="2" id="KW-0808">Transferase</keyword>
<dbReference type="SUPFAM" id="SSF75005">
    <property type="entry name" value="Arabinanase/levansucrase/invertase"/>
    <property type="match status" value="1"/>
</dbReference>
<sequence length="341" mass="38204">MKFWLERYPSNENPRPILEPRPEVEWEGRAVFNPSVVYDSGIFHMVYRTYPSTLKESTPRLNRAGYYFENNISCVGYAQSTDGINFERRNLPFISPDTDYDCFSCEDPRMTKIGDTYYITYTAIDAPIYNRDVKPKVRIALASTKDFKSVTKHGIVGPPEKSKAAAILPDLVDDGKIGLMLTVSPDTGLSHISIRYYDNIEQLIGASSESWGEYFTKEQIVMKTQPWLYRGPELGAVPVKTKLGWLIIFSSEAMSASWTIGAALLDAESPHKLIARAPGCILQPVATYKREGLVPNVTFPEGAVVAGDNLYVYYGCADTVIGLATCKLNDLLDYITKYEAH</sequence>
<gene>
    <name evidence="4" type="ORF">A2672_00530</name>
</gene>
<comment type="caution">
    <text evidence="4">The sequence shown here is derived from an EMBL/GenBank/DDBJ whole genome shotgun (WGS) entry which is preliminary data.</text>
</comment>
<dbReference type="InterPro" id="IPR023296">
    <property type="entry name" value="Glyco_hydro_beta-prop_sf"/>
</dbReference>
<keyword evidence="1" id="KW-0328">Glycosyltransferase</keyword>
<dbReference type="Proteomes" id="UP000178065">
    <property type="component" value="Unassembled WGS sequence"/>
</dbReference>
<evidence type="ECO:0000313" key="4">
    <source>
        <dbReference type="EMBL" id="OHA65506.1"/>
    </source>
</evidence>
<name>A0A1G2QY36_9BACT</name>
<evidence type="ECO:0000256" key="2">
    <source>
        <dbReference type="ARBA" id="ARBA00022679"/>
    </source>
</evidence>
<dbReference type="STRING" id="1802448.A2672_00530"/>
<dbReference type="Pfam" id="PF04041">
    <property type="entry name" value="Glyco_hydro_130"/>
    <property type="match status" value="1"/>
</dbReference>
<evidence type="ECO:0000256" key="3">
    <source>
        <dbReference type="ARBA" id="ARBA00024356"/>
    </source>
</evidence>
<dbReference type="EMBL" id="MHTT01000013">
    <property type="protein sequence ID" value="OHA65506.1"/>
    <property type="molecule type" value="Genomic_DNA"/>
</dbReference>
<organism evidence="4 5">
    <name type="scientific">Candidatus Wildermuthbacteria bacterium RIFCSPHIGHO2_01_FULL_49_22b</name>
    <dbReference type="NCBI Taxonomy" id="1802448"/>
    <lineage>
        <taxon>Bacteria</taxon>
        <taxon>Candidatus Wildermuthiibacteriota</taxon>
    </lineage>
</organism>
<comment type="similarity">
    <text evidence="3">Belongs to the glycosyl hydrolase 130 family.</text>
</comment>
<dbReference type="Gene3D" id="2.115.10.20">
    <property type="entry name" value="Glycosyl hydrolase domain, family 43"/>
    <property type="match status" value="1"/>
</dbReference>
<accession>A0A1G2QY36</accession>
<reference evidence="4 5" key="1">
    <citation type="journal article" date="2016" name="Nat. Commun.">
        <title>Thousands of microbial genomes shed light on interconnected biogeochemical processes in an aquifer system.</title>
        <authorList>
            <person name="Anantharaman K."/>
            <person name="Brown C.T."/>
            <person name="Hug L.A."/>
            <person name="Sharon I."/>
            <person name="Castelle C.J."/>
            <person name="Probst A.J."/>
            <person name="Thomas B.C."/>
            <person name="Singh A."/>
            <person name="Wilkins M.J."/>
            <person name="Karaoz U."/>
            <person name="Brodie E.L."/>
            <person name="Williams K.H."/>
            <person name="Hubbard S.S."/>
            <person name="Banfield J.F."/>
        </authorList>
    </citation>
    <scope>NUCLEOTIDE SEQUENCE [LARGE SCALE GENOMIC DNA]</scope>
</reference>
<dbReference type="PANTHER" id="PTHR34106:SF5">
    <property type="entry name" value="GLYCOSIDASE"/>
    <property type="match status" value="1"/>
</dbReference>
<dbReference type="GO" id="GO:0016757">
    <property type="term" value="F:glycosyltransferase activity"/>
    <property type="evidence" value="ECO:0007669"/>
    <property type="project" value="UniProtKB-KW"/>
</dbReference>
<dbReference type="InterPro" id="IPR007184">
    <property type="entry name" value="Mannoside_phosphorylase"/>
</dbReference>
<dbReference type="AlphaFoldDB" id="A0A1G2QY36"/>
<proteinExistence type="inferred from homology"/>
<dbReference type="PIRSF" id="PIRSF016202">
    <property type="entry name" value="PH1107"/>
    <property type="match status" value="1"/>
</dbReference>
<dbReference type="PANTHER" id="PTHR34106">
    <property type="entry name" value="GLYCOSIDASE"/>
    <property type="match status" value="1"/>
</dbReference>
<protein>
    <recommendedName>
        <fullName evidence="6">Glycosidase</fullName>
    </recommendedName>
</protein>
<evidence type="ECO:0000313" key="5">
    <source>
        <dbReference type="Proteomes" id="UP000178065"/>
    </source>
</evidence>
<evidence type="ECO:0000256" key="1">
    <source>
        <dbReference type="ARBA" id="ARBA00022676"/>
    </source>
</evidence>
<evidence type="ECO:0008006" key="6">
    <source>
        <dbReference type="Google" id="ProtNLM"/>
    </source>
</evidence>